<protein>
    <recommendedName>
        <fullName evidence="3">DUF2187 domain-containing protein</fullName>
    </recommendedName>
</protein>
<reference evidence="1 2" key="1">
    <citation type="submission" date="2020-12" db="EMBL/GenBank/DDBJ databases">
        <title>Vagococcus allomyrinae sp. nov. and Enterococcus lavae sp. nov., isolated from the larvae of Allomyrina dichotoma.</title>
        <authorList>
            <person name="Lee S.D."/>
        </authorList>
    </citation>
    <scope>NUCLEOTIDE SEQUENCE [LARGE SCALE GENOMIC DNA]</scope>
    <source>
        <strain evidence="1 2">BWM-S5</strain>
    </source>
</reference>
<name>A0ABS4CIG9_9ENTE</name>
<proteinExistence type="predicted"/>
<dbReference type="EMBL" id="JAEDXU010000004">
    <property type="protein sequence ID" value="MBP1046424.1"/>
    <property type="molecule type" value="Genomic_DNA"/>
</dbReference>
<sequence length="97" mass="11064">MKKPSTITEPNWSSGALHIMPIKKRKQKHGNVEVGKIYECDSCKRGSWKYPFRGEVLYINEKSAVVKIISTHEADEYLIGKLDNVTVVPFKNLEVSE</sequence>
<comment type="caution">
    <text evidence="1">The sequence shown here is derived from an EMBL/GenBank/DDBJ whole genome shotgun (WGS) entry which is preliminary data.</text>
</comment>
<accession>A0ABS4CIG9</accession>
<evidence type="ECO:0000313" key="1">
    <source>
        <dbReference type="EMBL" id="MBP1046424.1"/>
    </source>
</evidence>
<dbReference type="Proteomes" id="UP000673375">
    <property type="component" value="Unassembled WGS sequence"/>
</dbReference>
<dbReference type="RefSeq" id="WP_209557245.1">
    <property type="nucleotide sequence ID" value="NZ_JAEDXU010000004.1"/>
</dbReference>
<gene>
    <name evidence="1" type="ORF">I6N96_09020</name>
</gene>
<evidence type="ECO:0000313" key="2">
    <source>
        <dbReference type="Proteomes" id="UP000673375"/>
    </source>
</evidence>
<keyword evidence="2" id="KW-1185">Reference proteome</keyword>
<organism evidence="1 2">
    <name type="scientific">Enterococcus larvae</name>
    <dbReference type="NCBI Taxonomy" id="2794352"/>
    <lineage>
        <taxon>Bacteria</taxon>
        <taxon>Bacillati</taxon>
        <taxon>Bacillota</taxon>
        <taxon>Bacilli</taxon>
        <taxon>Lactobacillales</taxon>
        <taxon>Enterococcaceae</taxon>
        <taxon>Enterococcus</taxon>
    </lineage>
</organism>
<evidence type="ECO:0008006" key="3">
    <source>
        <dbReference type="Google" id="ProtNLM"/>
    </source>
</evidence>